<dbReference type="Gene3D" id="3.60.40.10">
    <property type="entry name" value="PPM-type phosphatase domain"/>
    <property type="match status" value="1"/>
</dbReference>
<dbReference type="Pfam" id="PF13672">
    <property type="entry name" value="PP2C_2"/>
    <property type="match status" value="1"/>
</dbReference>
<dbReference type="InterPro" id="IPR036457">
    <property type="entry name" value="PPM-type-like_dom_sf"/>
</dbReference>
<protein>
    <submittedName>
        <fullName evidence="2">PP2C family protein-serine/threonine phosphatase</fullName>
        <ecNumber evidence="2">3.1.3.16</ecNumber>
    </submittedName>
</protein>
<dbReference type="SUPFAM" id="SSF81606">
    <property type="entry name" value="PP2C-like"/>
    <property type="match status" value="1"/>
</dbReference>
<dbReference type="EMBL" id="JBHMDO010000008">
    <property type="protein sequence ID" value="MFB9324996.1"/>
    <property type="molecule type" value="Genomic_DNA"/>
</dbReference>
<dbReference type="CDD" id="cd00143">
    <property type="entry name" value="PP2Cc"/>
    <property type="match status" value="1"/>
</dbReference>
<feature type="domain" description="PPM-type phosphatase" evidence="1">
    <location>
        <begin position="47"/>
        <end position="296"/>
    </location>
</feature>
<evidence type="ECO:0000313" key="2">
    <source>
        <dbReference type="EMBL" id="MFB9324996.1"/>
    </source>
</evidence>
<dbReference type="EC" id="3.1.3.16" evidence="2"/>
<evidence type="ECO:0000259" key="1">
    <source>
        <dbReference type="PROSITE" id="PS51746"/>
    </source>
</evidence>
<name>A0ABV5KID5_9BACL</name>
<dbReference type="RefSeq" id="WP_377489983.1">
    <property type="nucleotide sequence ID" value="NZ_JBHMDO010000008.1"/>
</dbReference>
<evidence type="ECO:0000313" key="3">
    <source>
        <dbReference type="Proteomes" id="UP001589747"/>
    </source>
</evidence>
<proteinExistence type="predicted"/>
<comment type="caution">
    <text evidence="2">The sequence shown here is derived from an EMBL/GenBank/DDBJ whole genome shotgun (WGS) entry which is preliminary data.</text>
</comment>
<organism evidence="2 3">
    <name type="scientific">Paenibacillus aurantiacus</name>
    <dbReference type="NCBI Taxonomy" id="1936118"/>
    <lineage>
        <taxon>Bacteria</taxon>
        <taxon>Bacillati</taxon>
        <taxon>Bacillota</taxon>
        <taxon>Bacilli</taxon>
        <taxon>Bacillales</taxon>
        <taxon>Paenibacillaceae</taxon>
        <taxon>Paenibacillus</taxon>
    </lineage>
</organism>
<sequence length="301" mass="33226">MLKVRQMSNRYRFKAAVLSHIGTVRSNHEDNYLFGHERMIDEGMQQRIKPSKDPFDAVTYVQERCDFSGNKALFAVSDGMGGHQSGEAASRMAITGLRRGLHRILEAGGLQKAVNCYQNLLSQINQDICAQARHTPAMQDMGATLTTLIVAEDGIAAVNLGDSRIYHFDGQALRLVTRDHTEGQRLLDLKLLTAAELSGFKSRKVLNRYLGMDASSLTFKGEPSLLPVGTRRSWFLLCSDGLTDMVPDYVIELLLRRNYDNGRLQEAVKSLVKAAVTGINGETGGFDNVTAMIVEVTPGFT</sequence>
<dbReference type="SMART" id="SM00331">
    <property type="entry name" value="PP2C_SIG"/>
    <property type="match status" value="1"/>
</dbReference>
<dbReference type="SMART" id="SM00332">
    <property type="entry name" value="PP2Cc"/>
    <property type="match status" value="1"/>
</dbReference>
<dbReference type="Proteomes" id="UP001589747">
    <property type="component" value="Unassembled WGS sequence"/>
</dbReference>
<dbReference type="InterPro" id="IPR001932">
    <property type="entry name" value="PPM-type_phosphatase-like_dom"/>
</dbReference>
<dbReference type="GO" id="GO:0004722">
    <property type="term" value="F:protein serine/threonine phosphatase activity"/>
    <property type="evidence" value="ECO:0007669"/>
    <property type="project" value="UniProtKB-EC"/>
</dbReference>
<keyword evidence="2" id="KW-0378">Hydrolase</keyword>
<reference evidence="2 3" key="1">
    <citation type="submission" date="2024-09" db="EMBL/GenBank/DDBJ databases">
        <authorList>
            <person name="Sun Q."/>
            <person name="Mori K."/>
        </authorList>
    </citation>
    <scope>NUCLEOTIDE SEQUENCE [LARGE SCALE GENOMIC DNA]</scope>
    <source>
        <strain evidence="2 3">TISTR 2452</strain>
    </source>
</reference>
<gene>
    <name evidence="2" type="ORF">ACFFSY_03555</name>
</gene>
<keyword evidence="3" id="KW-1185">Reference proteome</keyword>
<accession>A0ABV5KID5</accession>
<dbReference type="PROSITE" id="PS51746">
    <property type="entry name" value="PPM_2"/>
    <property type="match status" value="1"/>
</dbReference>